<accession>X7EA04</accession>
<dbReference type="PANTHER" id="PTHR12151">
    <property type="entry name" value="ELECTRON TRANSPORT PROTIN SCO1/SENC FAMILY MEMBER"/>
    <property type="match status" value="1"/>
</dbReference>
<dbReference type="OrthoDB" id="9790194at2"/>
<dbReference type="Gene3D" id="3.40.30.10">
    <property type="entry name" value="Glutaredoxin"/>
    <property type="match status" value="1"/>
</dbReference>
<keyword evidence="4" id="KW-1015">Disulfide bond</keyword>
<feature type="binding site" evidence="3">
    <location>
        <position position="88"/>
    </location>
    <ligand>
        <name>Cu cation</name>
        <dbReference type="ChEBI" id="CHEBI:23378"/>
    </ligand>
</feature>
<dbReference type="Pfam" id="PF02630">
    <property type="entry name" value="SCO1-SenC"/>
    <property type="match status" value="1"/>
</dbReference>
<evidence type="ECO:0000313" key="6">
    <source>
        <dbReference type="Proteomes" id="UP000022447"/>
    </source>
</evidence>
<gene>
    <name evidence="5" type="ORF">OCH239_15425</name>
</gene>
<evidence type="ECO:0000313" key="5">
    <source>
        <dbReference type="EMBL" id="ETX12884.1"/>
    </source>
</evidence>
<keyword evidence="6" id="KW-1185">Reference proteome</keyword>
<feature type="binding site" evidence="3">
    <location>
        <position position="173"/>
    </location>
    <ligand>
        <name>Cu cation</name>
        <dbReference type="ChEBI" id="CHEBI:23378"/>
    </ligand>
</feature>
<dbReference type="RefSeq" id="WP_051489629.1">
    <property type="nucleotide sequence ID" value="NZ_JALZ01000046.1"/>
</dbReference>
<organism evidence="5 6">
    <name type="scientific">Roseivivax halodurans JCM 10272</name>
    <dbReference type="NCBI Taxonomy" id="1449350"/>
    <lineage>
        <taxon>Bacteria</taxon>
        <taxon>Pseudomonadati</taxon>
        <taxon>Pseudomonadota</taxon>
        <taxon>Alphaproteobacteria</taxon>
        <taxon>Rhodobacterales</taxon>
        <taxon>Roseobacteraceae</taxon>
        <taxon>Roseivivax</taxon>
    </lineage>
</organism>
<dbReference type="FunFam" id="3.40.30.10:FF:000013">
    <property type="entry name" value="Blast:Protein SCO1 homolog, mitochondrial"/>
    <property type="match status" value="1"/>
</dbReference>
<evidence type="ECO:0000256" key="1">
    <source>
        <dbReference type="ARBA" id="ARBA00010996"/>
    </source>
</evidence>
<proteinExistence type="inferred from homology"/>
<dbReference type="PANTHER" id="PTHR12151:SF25">
    <property type="entry name" value="LINALOOL DEHYDRATASE_ISOMERASE DOMAIN-CONTAINING PROTEIN"/>
    <property type="match status" value="1"/>
</dbReference>
<dbReference type="InterPro" id="IPR036249">
    <property type="entry name" value="Thioredoxin-like_sf"/>
</dbReference>
<dbReference type="AlphaFoldDB" id="X7EA04"/>
<dbReference type="Proteomes" id="UP000022447">
    <property type="component" value="Unassembled WGS sequence"/>
</dbReference>
<keyword evidence="2 3" id="KW-0186">Copper</keyword>
<sequence>MRNTTALAAIGAGVAILAVIGGTVLWSAMRGDAEAFASCRQGNVAGGMGEIGGPFELVSESGETVSSAEVFEEPGLLYFGYTFCPDVCPLDNARNAAAADLLAEGGHDGVRPVFISVDPERDTPEVMAEFTDAMHPDMLGLTGSAEQVKAAADAYRVYYRVPETEEEHYLVDHTTFTYLVLPEHGAVDFFRRDTSPEEMAERVACFLEDA</sequence>
<reference evidence="5 6" key="1">
    <citation type="submission" date="2014-01" db="EMBL/GenBank/DDBJ databases">
        <title>Roseivivax halodurans JCM 10272 Genome Sequencing.</title>
        <authorList>
            <person name="Lai Q."/>
            <person name="Li G."/>
            <person name="Shao Z."/>
        </authorList>
    </citation>
    <scope>NUCLEOTIDE SEQUENCE [LARGE SCALE GENOMIC DNA]</scope>
    <source>
        <strain evidence="5 6">JCM 10272</strain>
    </source>
</reference>
<name>X7EA04_9RHOB</name>
<dbReference type="EMBL" id="JALZ01000046">
    <property type="protein sequence ID" value="ETX12884.1"/>
    <property type="molecule type" value="Genomic_DNA"/>
</dbReference>
<dbReference type="eggNOG" id="COG1999">
    <property type="taxonomic scope" value="Bacteria"/>
</dbReference>
<comment type="similarity">
    <text evidence="1">Belongs to the SCO1/2 family.</text>
</comment>
<feature type="disulfide bond" description="Redox-active" evidence="4">
    <location>
        <begin position="84"/>
        <end position="88"/>
    </location>
</feature>
<dbReference type="InterPro" id="IPR003782">
    <property type="entry name" value="SCO1/SenC"/>
</dbReference>
<feature type="binding site" evidence="3">
    <location>
        <position position="84"/>
    </location>
    <ligand>
        <name>Cu cation</name>
        <dbReference type="ChEBI" id="CHEBI:23378"/>
    </ligand>
</feature>
<dbReference type="GO" id="GO:0046872">
    <property type="term" value="F:metal ion binding"/>
    <property type="evidence" value="ECO:0007669"/>
    <property type="project" value="UniProtKB-KW"/>
</dbReference>
<evidence type="ECO:0000256" key="4">
    <source>
        <dbReference type="PIRSR" id="PIRSR603782-2"/>
    </source>
</evidence>
<comment type="caution">
    <text evidence="5">The sequence shown here is derived from an EMBL/GenBank/DDBJ whole genome shotgun (WGS) entry which is preliminary data.</text>
</comment>
<evidence type="ECO:0000256" key="3">
    <source>
        <dbReference type="PIRSR" id="PIRSR603782-1"/>
    </source>
</evidence>
<protein>
    <submittedName>
        <fullName evidence="5">Protein senC</fullName>
    </submittedName>
</protein>
<keyword evidence="3" id="KW-0479">Metal-binding</keyword>
<dbReference type="PATRIC" id="fig|1449350.3.peg.3918"/>
<evidence type="ECO:0000256" key="2">
    <source>
        <dbReference type="ARBA" id="ARBA00023008"/>
    </source>
</evidence>
<dbReference type="CDD" id="cd02968">
    <property type="entry name" value="SCO"/>
    <property type="match status" value="1"/>
</dbReference>
<dbReference type="STRING" id="1449350.OCH239_15425"/>
<dbReference type="SUPFAM" id="SSF52833">
    <property type="entry name" value="Thioredoxin-like"/>
    <property type="match status" value="1"/>
</dbReference>